<dbReference type="RefSeq" id="WP_099199269.1">
    <property type="nucleotide sequence ID" value="NZ_JBIRXA010000002.1"/>
</dbReference>
<dbReference type="InterPro" id="IPR009057">
    <property type="entry name" value="Homeodomain-like_sf"/>
</dbReference>
<name>A0A2G1XJL8_STRCJ</name>
<evidence type="ECO:0000259" key="3">
    <source>
        <dbReference type="PROSITE" id="PS50977"/>
    </source>
</evidence>
<dbReference type="InterPro" id="IPR001647">
    <property type="entry name" value="HTH_TetR"/>
</dbReference>
<dbReference type="GO" id="GO:0003700">
    <property type="term" value="F:DNA-binding transcription factor activity"/>
    <property type="evidence" value="ECO:0007669"/>
    <property type="project" value="TreeGrafter"/>
</dbReference>
<dbReference type="SUPFAM" id="SSF46689">
    <property type="entry name" value="Homeodomain-like"/>
    <property type="match status" value="1"/>
</dbReference>
<dbReference type="PROSITE" id="PS50977">
    <property type="entry name" value="HTH_TETR_2"/>
    <property type="match status" value="1"/>
</dbReference>
<reference evidence="4 5" key="1">
    <citation type="journal article" date="2017" name="Biochemistry">
        <title>Identification of the Biosynthetic Pathway for the Antibiotic Bicyclomycin.</title>
        <authorList>
            <person name="Patteson J."/>
            <person name="Cai W."/>
            <person name="Johnson R.A."/>
            <person name="Santa Maria K."/>
            <person name="Li B."/>
        </authorList>
    </citation>
    <scope>NUCLEOTIDE SEQUENCE [LARGE SCALE GENOMIC DNA]</scope>
    <source>
        <strain evidence="4 5">ATCC 21532</strain>
    </source>
</reference>
<evidence type="ECO:0000313" key="5">
    <source>
        <dbReference type="Proteomes" id="UP000222531"/>
    </source>
</evidence>
<dbReference type="OrthoDB" id="9816296at2"/>
<comment type="caution">
    <text evidence="4">The sequence shown here is derived from an EMBL/GenBank/DDBJ whole genome shotgun (WGS) entry which is preliminary data.</text>
</comment>
<gene>
    <name evidence="4" type="ORF">BLA24_13770</name>
</gene>
<dbReference type="InterPro" id="IPR050109">
    <property type="entry name" value="HTH-type_TetR-like_transc_reg"/>
</dbReference>
<keyword evidence="1 2" id="KW-0238">DNA-binding</keyword>
<sequence>MTAKPTGPGRGPAATGKGTERRVLLLDVAERILTESGHGALTMRAVATAAEVRLGHLQHYFPTRADLVAAVLRRCLDASLERLAPLLTGSGPGGRTAPDVLVRRLLAEQDDPLVVRLYAEVWALAARDEAVATVVRDFYDGYRSHVADYVGSRQPGLPEDVRRVRADVFVMLVEGAALFRSGIAGHRRESTDTELVTRAVALLEGPPG</sequence>
<accession>A0A2G1XJL8</accession>
<dbReference type="Pfam" id="PF00440">
    <property type="entry name" value="TetR_N"/>
    <property type="match status" value="1"/>
</dbReference>
<dbReference type="Proteomes" id="UP000222531">
    <property type="component" value="Unassembled WGS sequence"/>
</dbReference>
<dbReference type="PANTHER" id="PTHR30055:SF219">
    <property type="entry name" value="TRANSCRIPTIONAL REGULATORY PROTEIN"/>
    <property type="match status" value="1"/>
</dbReference>
<organism evidence="4 5">
    <name type="scientific">Streptomyces cinnamoneus</name>
    <name type="common">Streptoverticillium cinnamoneum</name>
    <dbReference type="NCBI Taxonomy" id="53446"/>
    <lineage>
        <taxon>Bacteria</taxon>
        <taxon>Bacillati</taxon>
        <taxon>Actinomycetota</taxon>
        <taxon>Actinomycetes</taxon>
        <taxon>Kitasatosporales</taxon>
        <taxon>Streptomycetaceae</taxon>
        <taxon>Streptomyces</taxon>
        <taxon>Streptomyces cinnamoneus group</taxon>
    </lineage>
</organism>
<proteinExistence type="predicted"/>
<keyword evidence="5" id="KW-1185">Reference proteome</keyword>
<dbReference type="GO" id="GO:0000976">
    <property type="term" value="F:transcription cis-regulatory region binding"/>
    <property type="evidence" value="ECO:0007669"/>
    <property type="project" value="TreeGrafter"/>
</dbReference>
<dbReference type="InterPro" id="IPR036271">
    <property type="entry name" value="Tet_transcr_reg_TetR-rel_C_sf"/>
</dbReference>
<feature type="domain" description="HTH tetR-type" evidence="3">
    <location>
        <begin position="19"/>
        <end position="79"/>
    </location>
</feature>
<evidence type="ECO:0000256" key="1">
    <source>
        <dbReference type="ARBA" id="ARBA00023125"/>
    </source>
</evidence>
<dbReference type="EMBL" id="NHZO01000146">
    <property type="protein sequence ID" value="PHQ51400.1"/>
    <property type="molecule type" value="Genomic_DNA"/>
</dbReference>
<dbReference type="AlphaFoldDB" id="A0A2G1XJL8"/>
<protein>
    <submittedName>
        <fullName evidence="4">TetR family transcriptional regulator</fullName>
    </submittedName>
</protein>
<evidence type="ECO:0000256" key="2">
    <source>
        <dbReference type="PROSITE-ProRule" id="PRU00335"/>
    </source>
</evidence>
<dbReference type="Gene3D" id="1.10.357.10">
    <property type="entry name" value="Tetracycline Repressor, domain 2"/>
    <property type="match status" value="1"/>
</dbReference>
<feature type="DNA-binding region" description="H-T-H motif" evidence="2">
    <location>
        <begin position="42"/>
        <end position="61"/>
    </location>
</feature>
<dbReference type="SUPFAM" id="SSF48498">
    <property type="entry name" value="Tetracyclin repressor-like, C-terminal domain"/>
    <property type="match status" value="1"/>
</dbReference>
<evidence type="ECO:0000313" key="4">
    <source>
        <dbReference type="EMBL" id="PHQ51400.1"/>
    </source>
</evidence>
<dbReference type="PANTHER" id="PTHR30055">
    <property type="entry name" value="HTH-TYPE TRANSCRIPTIONAL REGULATOR RUTR"/>
    <property type="match status" value="1"/>
</dbReference>